<evidence type="ECO:0000313" key="3">
    <source>
        <dbReference type="Proteomes" id="UP001209317"/>
    </source>
</evidence>
<proteinExistence type="predicted"/>
<organism evidence="2 3">
    <name type="scientific">Haoranjiania flava</name>
    <dbReference type="NCBI Taxonomy" id="1856322"/>
    <lineage>
        <taxon>Bacteria</taxon>
        <taxon>Pseudomonadati</taxon>
        <taxon>Bacteroidota</taxon>
        <taxon>Chitinophagia</taxon>
        <taxon>Chitinophagales</taxon>
        <taxon>Chitinophagaceae</taxon>
        <taxon>Haoranjiania</taxon>
    </lineage>
</organism>
<dbReference type="Pfam" id="PF04264">
    <property type="entry name" value="YceI"/>
    <property type="match status" value="1"/>
</dbReference>
<keyword evidence="3" id="KW-1185">Reference proteome</keyword>
<comment type="caution">
    <text evidence="2">The sequence shown here is derived from an EMBL/GenBank/DDBJ whole genome shotgun (WGS) entry which is preliminary data.</text>
</comment>
<dbReference type="Proteomes" id="UP001209317">
    <property type="component" value="Unassembled WGS sequence"/>
</dbReference>
<dbReference type="SMART" id="SM00867">
    <property type="entry name" value="YceI"/>
    <property type="match status" value="1"/>
</dbReference>
<dbReference type="PANTHER" id="PTHR34406:SF1">
    <property type="entry name" value="PROTEIN YCEI"/>
    <property type="match status" value="1"/>
</dbReference>
<dbReference type="InterPro" id="IPR007372">
    <property type="entry name" value="Lipid/polyisoprenoid-bd_YceI"/>
</dbReference>
<dbReference type="InterPro" id="IPR036761">
    <property type="entry name" value="TTHA0802/YceI-like_sf"/>
</dbReference>
<dbReference type="PANTHER" id="PTHR34406">
    <property type="entry name" value="PROTEIN YCEI"/>
    <property type="match status" value="1"/>
</dbReference>
<protein>
    <submittedName>
        <fullName evidence="2">YceI family protein</fullName>
    </submittedName>
</protein>
<dbReference type="PROSITE" id="PS51257">
    <property type="entry name" value="PROKAR_LIPOPROTEIN"/>
    <property type="match status" value="1"/>
</dbReference>
<dbReference type="Gene3D" id="2.40.128.110">
    <property type="entry name" value="Lipid/polyisoprenoid-binding, YceI-like"/>
    <property type="match status" value="1"/>
</dbReference>
<reference evidence="2" key="1">
    <citation type="submission" date="2022-10" db="EMBL/GenBank/DDBJ databases">
        <authorList>
            <person name="Kim H.S."/>
            <person name="Kim J.-S."/>
            <person name="Suh M.K."/>
            <person name="Eom M.K."/>
            <person name="Lee J.-S."/>
        </authorList>
    </citation>
    <scope>NUCLEOTIDE SEQUENCE</scope>
    <source>
        <strain evidence="2">LIP-5</strain>
    </source>
</reference>
<accession>A0AAE3IPR6</accession>
<dbReference type="SUPFAM" id="SSF101874">
    <property type="entry name" value="YceI-like"/>
    <property type="match status" value="1"/>
</dbReference>
<evidence type="ECO:0000259" key="1">
    <source>
        <dbReference type="SMART" id="SM00867"/>
    </source>
</evidence>
<feature type="domain" description="Lipid/polyisoprenoid-binding YceI-like" evidence="1">
    <location>
        <begin position="42"/>
        <end position="224"/>
    </location>
</feature>
<dbReference type="RefSeq" id="WP_263038366.1">
    <property type="nucleotide sequence ID" value="NZ_JAOTPL010000015.1"/>
</dbReference>
<dbReference type="EMBL" id="JAOTPL010000015">
    <property type="protein sequence ID" value="MCU7694881.1"/>
    <property type="molecule type" value="Genomic_DNA"/>
</dbReference>
<evidence type="ECO:0000313" key="2">
    <source>
        <dbReference type="EMBL" id="MCU7694881.1"/>
    </source>
</evidence>
<gene>
    <name evidence="2" type="ORF">OD355_10175</name>
</gene>
<dbReference type="AlphaFoldDB" id="A0AAE3IPR6"/>
<name>A0AAE3IPR6_9BACT</name>
<sequence length="226" mass="24266">MKKVFIGSFIIAAGLLASCGGSDSPQATVSEAQAVAVPTGTVYEVDTSFSVISWRATHAGGLAPRWGTLRLKDGSVSITDSANVSGGSFNINMNTLTVDPTSVTEPGKNYMDLQNHLKSNDFFGIEKYAASTFEITTVAPYDSAQARALLNGATNMVSGNLKLKDSIINVTFPAKIAITDSVVTVDAKFSFDRSKWGLNYKAEGDPQNWMISKDIELEIRLRGKKK</sequence>